<evidence type="ECO:0000313" key="2">
    <source>
        <dbReference type="EMBL" id="TQR13767.1"/>
    </source>
</evidence>
<name>A0A544T8J7_9BACI</name>
<keyword evidence="3" id="KW-1185">Reference proteome</keyword>
<evidence type="ECO:0000313" key="3">
    <source>
        <dbReference type="Proteomes" id="UP000318937"/>
    </source>
</evidence>
<keyword evidence="1" id="KW-0175">Coiled coil</keyword>
<organism evidence="2 3">
    <name type="scientific">Psychrobacillus soli</name>
    <dbReference type="NCBI Taxonomy" id="1543965"/>
    <lineage>
        <taxon>Bacteria</taxon>
        <taxon>Bacillati</taxon>
        <taxon>Bacillota</taxon>
        <taxon>Bacilli</taxon>
        <taxon>Bacillales</taxon>
        <taxon>Bacillaceae</taxon>
        <taxon>Psychrobacillus</taxon>
    </lineage>
</organism>
<gene>
    <name evidence="2" type="ORF">FG383_12280</name>
</gene>
<feature type="coiled-coil region" evidence="1">
    <location>
        <begin position="275"/>
        <end position="316"/>
    </location>
</feature>
<protein>
    <submittedName>
        <fullName evidence="2">Uncharacterized protein</fullName>
    </submittedName>
</protein>
<dbReference type="OrthoDB" id="3540923at2"/>
<accession>A0A544T8J7</accession>
<sequence length="316" mass="36840">MWQHLQEQQAQLIVKKNERNRLQRKQASLQTQWLELEAVRKDLEKALTKEQKDVLKLDKFSLSNLVSQWKGTMNEKRKKEIAEAAEVELKYNEAEKTLKDLQNDIEIVKSEIETGDYSLIDQHWTSLMQEKEQWLYANTLDDRQELENLYKNRANLESMQKEIEEALIAGKDALSALEQAKSELDSASALSTWDTFLGGGIFVTAMKHSSLNSSQDYIHLAQKALRRFETELMDVKNVVTGVIQVDRSNFMTFTDYFFDNIFTDWMIHSQINTSKDRLDETMHQVEDVLEKLSTKASEVESELENVRHKLKSIIEM</sequence>
<dbReference type="EMBL" id="VDGG01000023">
    <property type="protein sequence ID" value="TQR13767.1"/>
    <property type="molecule type" value="Genomic_DNA"/>
</dbReference>
<reference evidence="2 3" key="1">
    <citation type="submission" date="2019-05" db="EMBL/GenBank/DDBJ databases">
        <title>Psychrobacillus vulpis sp. nov., a new species isolated from feces of a red fox that inhabits in The Tablas de Daimiel Natural Park, Albacete, Spain.</title>
        <authorList>
            <person name="Rodriguez M."/>
            <person name="Reina J.C."/>
            <person name="Bejar V."/>
            <person name="Llamas I."/>
        </authorList>
    </citation>
    <scope>NUCLEOTIDE SEQUENCE [LARGE SCALE GENOMIC DNA]</scope>
    <source>
        <strain evidence="2 3">NHI-2</strain>
    </source>
</reference>
<dbReference type="Proteomes" id="UP000318937">
    <property type="component" value="Unassembled WGS sequence"/>
</dbReference>
<dbReference type="AlphaFoldDB" id="A0A544T8J7"/>
<proteinExistence type="predicted"/>
<comment type="caution">
    <text evidence="2">The sequence shown here is derived from an EMBL/GenBank/DDBJ whole genome shotgun (WGS) entry which is preliminary data.</text>
</comment>
<dbReference type="RefSeq" id="WP_142607681.1">
    <property type="nucleotide sequence ID" value="NZ_VDGG01000023.1"/>
</dbReference>
<evidence type="ECO:0000256" key="1">
    <source>
        <dbReference type="SAM" id="Coils"/>
    </source>
</evidence>
<feature type="coiled-coil region" evidence="1">
    <location>
        <begin position="77"/>
        <end position="111"/>
    </location>
</feature>